<dbReference type="InParanoid" id="E4ZUX9"/>
<dbReference type="STRING" id="985895.E4ZUX9"/>
<dbReference type="eggNOG" id="ENOG502SX33">
    <property type="taxonomic scope" value="Eukaryota"/>
</dbReference>
<gene>
    <name evidence="1" type="ORF">LEMA_P113310.1</name>
</gene>
<dbReference type="OMA" id="ADFATYW"/>
<dbReference type="EMBL" id="FP929126">
    <property type="protein sequence ID" value="CBX94916.1"/>
    <property type="molecule type" value="Genomic_DNA"/>
</dbReference>
<proteinExistence type="predicted"/>
<name>E4ZUX9_LEPMJ</name>
<organism evidence="2">
    <name type="scientific">Leptosphaeria maculans (strain JN3 / isolate v23.1.3 / race Av1-4-5-6-7-8)</name>
    <name type="common">Blackleg fungus</name>
    <name type="synonym">Phoma lingam</name>
    <dbReference type="NCBI Taxonomy" id="985895"/>
    <lineage>
        <taxon>Eukaryota</taxon>
        <taxon>Fungi</taxon>
        <taxon>Dikarya</taxon>
        <taxon>Ascomycota</taxon>
        <taxon>Pezizomycotina</taxon>
        <taxon>Dothideomycetes</taxon>
        <taxon>Pleosporomycetidae</taxon>
        <taxon>Pleosporales</taxon>
        <taxon>Pleosporineae</taxon>
        <taxon>Leptosphaeriaceae</taxon>
        <taxon>Plenodomus</taxon>
        <taxon>Plenodomus lingam/Leptosphaeria maculans species complex</taxon>
    </lineage>
</organism>
<evidence type="ECO:0000313" key="1">
    <source>
        <dbReference type="EMBL" id="CBX94916.1"/>
    </source>
</evidence>
<keyword evidence="2" id="KW-1185">Reference proteome</keyword>
<protein>
    <submittedName>
        <fullName evidence="1">Uncharacterized protein</fullName>
    </submittedName>
</protein>
<dbReference type="VEuPathDB" id="FungiDB:LEMA_P113310.1"/>
<accession>E4ZUX9</accession>
<dbReference type="OrthoDB" id="3935714at2759"/>
<evidence type="ECO:0000313" key="2">
    <source>
        <dbReference type="Proteomes" id="UP000002668"/>
    </source>
</evidence>
<reference evidence="2" key="1">
    <citation type="journal article" date="2011" name="Nat. Commun.">
        <title>Effector diversification within compartments of the Leptosphaeria maculans genome affected by Repeat-Induced Point mutations.</title>
        <authorList>
            <person name="Rouxel T."/>
            <person name="Grandaubert J."/>
            <person name="Hane J.K."/>
            <person name="Hoede C."/>
            <person name="van de Wouw A.P."/>
            <person name="Couloux A."/>
            <person name="Dominguez V."/>
            <person name="Anthouard V."/>
            <person name="Bally P."/>
            <person name="Bourras S."/>
            <person name="Cozijnsen A.J."/>
            <person name="Ciuffetti L.M."/>
            <person name="Degrave A."/>
            <person name="Dilmaghani A."/>
            <person name="Duret L."/>
            <person name="Fudal I."/>
            <person name="Goodwin S.B."/>
            <person name="Gout L."/>
            <person name="Glaser N."/>
            <person name="Linglin J."/>
            <person name="Kema G.H.J."/>
            <person name="Lapalu N."/>
            <person name="Lawrence C.B."/>
            <person name="May K."/>
            <person name="Meyer M."/>
            <person name="Ollivier B."/>
            <person name="Poulain J."/>
            <person name="Schoch C.L."/>
            <person name="Simon A."/>
            <person name="Spatafora J.W."/>
            <person name="Stachowiak A."/>
            <person name="Turgeon B.G."/>
            <person name="Tyler B.M."/>
            <person name="Vincent D."/>
            <person name="Weissenbach J."/>
            <person name="Amselem J."/>
            <person name="Quesneville H."/>
            <person name="Oliver R.P."/>
            <person name="Wincker P."/>
            <person name="Balesdent M.-H."/>
            <person name="Howlett B.J."/>
        </authorList>
    </citation>
    <scope>NUCLEOTIDE SEQUENCE [LARGE SCALE GENOMIC DNA]</scope>
    <source>
        <strain evidence="2">JN3 / isolate v23.1.3 / race Av1-4-5-6-7-8</strain>
    </source>
</reference>
<sequence>MFSVRDAKEIFQLFPPQNTPDFLPSLILSSGGHGFLTLDFVKARFRSCIQEGYLSTPWLMIWTWIRILFSNSFEPIQLLLYLAPTTAALSDGVIQRSELAEALDVDEKSVDLLLNDVEGGIVLEQGHVFSKTYERKVSDIIAKSLQSPSVDLLPVDIKTQTLPGAPPPWFALHVLRDVLETLSLKHSYLVKENPDGAHCYPKKLLEQDRDAVIHNLGCGQLAYIDLSSFFETFSEFYANIDDAVEHVQIEAHIDLINSFAVSVAKRLNIAKACTQSLAEDGRVNLAHVLEEYPESLRTRILQDITRDINSIYRDEYGASALQVGDFLLASESYEMERRVLIDYAELDATFQWQQLREHPEKEVKYNLVNIAGLITKDPLIEALSKEKIVKKAVEERFWAKISWQETENEAQFAEFWTERVHSRCQVYKEGLDKVSDEKLRDQLLEILVAHVKKELIPEAIARAQSQGLMVSRKTRKNIGAVEDLLKQHDSNLAGILAVLKKFSIKSSIELNDKTVLQAKQSMANDMIRRMQKQKKSDGPVLFLTLVLVLLAKHNEGVVYATGKFAPKLLKQLKTVLSVEQYEQMEKWKEAAKTSSLTAEDRAAMKSMAEA</sequence>
<dbReference type="Proteomes" id="UP000002668">
    <property type="component" value="Genome"/>
</dbReference>
<dbReference type="HOGENOM" id="CLU_423871_0_0_1"/>
<dbReference type="AlphaFoldDB" id="E4ZUX9"/>